<evidence type="ECO:0000313" key="4">
    <source>
        <dbReference type="Proteomes" id="UP000707356"/>
    </source>
</evidence>
<proteinExistence type="predicted"/>
<gene>
    <name evidence="3" type="ORF">KME07_02985</name>
</gene>
<reference evidence="3" key="2">
    <citation type="journal article" date="2022" name="Microbiol. Resour. Announc.">
        <title>Metagenome Sequencing to Explore Phylogenomics of Terrestrial Cyanobacteria.</title>
        <authorList>
            <person name="Ward R.D."/>
            <person name="Stajich J.E."/>
            <person name="Johansen J.R."/>
            <person name="Huntemann M."/>
            <person name="Clum A."/>
            <person name="Foster B."/>
            <person name="Foster B."/>
            <person name="Roux S."/>
            <person name="Palaniappan K."/>
            <person name="Varghese N."/>
            <person name="Mukherjee S."/>
            <person name="Reddy T.B.K."/>
            <person name="Daum C."/>
            <person name="Copeland A."/>
            <person name="Chen I.A."/>
            <person name="Ivanova N.N."/>
            <person name="Kyrpides N.C."/>
            <person name="Shapiro N."/>
            <person name="Eloe-Fadrosh E.A."/>
            <person name="Pietrasiak N."/>
        </authorList>
    </citation>
    <scope>NUCLEOTIDE SEQUENCE</scope>
    <source>
        <strain evidence="3">GSE-TBD4-15B</strain>
    </source>
</reference>
<protein>
    <submittedName>
        <fullName evidence="3">Uncharacterized protein</fullName>
    </submittedName>
</protein>
<comment type="caution">
    <text evidence="3">The sequence shown here is derived from an EMBL/GenBank/DDBJ whole genome shotgun (WGS) entry which is preliminary data.</text>
</comment>
<evidence type="ECO:0000313" key="3">
    <source>
        <dbReference type="EMBL" id="MBW4464391.1"/>
    </source>
</evidence>
<keyword evidence="1" id="KW-0175">Coiled coil</keyword>
<dbReference type="Proteomes" id="UP000707356">
    <property type="component" value="Unassembled WGS sequence"/>
</dbReference>
<evidence type="ECO:0000256" key="2">
    <source>
        <dbReference type="SAM" id="Phobius"/>
    </source>
</evidence>
<dbReference type="AlphaFoldDB" id="A0A951P766"/>
<keyword evidence="2" id="KW-0472">Membrane</keyword>
<feature type="coiled-coil region" evidence="1">
    <location>
        <begin position="68"/>
        <end position="95"/>
    </location>
</feature>
<sequence>MQLANPLYYPLPVFVGAITLVAGIRLVNLPSFVVLPVAGAVAMGGAAFRKSQAPPSLNLNNPALEADLLRLQQQAQTLTLKAEELRLEAARLLTQSTQMDLLAAVQLTCDQVQELPTKIAQLVQQMQGQDSLLSVQDLQRQLANLEAKLPSSVGVMQSQLIQLAASLRQNIQLAQEGQDARQAQAASLSKLVLDSAGQLQKLQNHLRTADLANAQQTTELRTLSDELSSVQTSLDLLIER</sequence>
<keyword evidence="2" id="KW-1133">Transmembrane helix</keyword>
<evidence type="ECO:0000256" key="1">
    <source>
        <dbReference type="SAM" id="Coils"/>
    </source>
</evidence>
<dbReference type="EMBL" id="JAHHHV010000012">
    <property type="protein sequence ID" value="MBW4464391.1"/>
    <property type="molecule type" value="Genomic_DNA"/>
</dbReference>
<organism evidence="3 4">
    <name type="scientific">Pegethrix bostrychoides GSE-TBD4-15B</name>
    <dbReference type="NCBI Taxonomy" id="2839662"/>
    <lineage>
        <taxon>Bacteria</taxon>
        <taxon>Bacillati</taxon>
        <taxon>Cyanobacteriota</taxon>
        <taxon>Cyanophyceae</taxon>
        <taxon>Oculatellales</taxon>
        <taxon>Oculatellaceae</taxon>
        <taxon>Pegethrix</taxon>
    </lineage>
</organism>
<name>A0A951P766_9CYAN</name>
<reference evidence="3" key="1">
    <citation type="submission" date="2021-05" db="EMBL/GenBank/DDBJ databases">
        <authorList>
            <person name="Pietrasiak N."/>
            <person name="Ward R."/>
            <person name="Stajich J.E."/>
            <person name="Kurbessoian T."/>
        </authorList>
    </citation>
    <scope>NUCLEOTIDE SEQUENCE</scope>
    <source>
        <strain evidence="3">GSE-TBD4-15B</strain>
    </source>
</reference>
<feature type="transmembrane region" description="Helical" evidence="2">
    <location>
        <begin position="7"/>
        <end position="26"/>
    </location>
</feature>
<accession>A0A951P766</accession>
<keyword evidence="2" id="KW-0812">Transmembrane</keyword>